<evidence type="ECO:0000313" key="2">
    <source>
        <dbReference type="EMBL" id="GIQ84990.1"/>
    </source>
</evidence>
<feature type="non-terminal residue" evidence="2">
    <location>
        <position position="1"/>
    </location>
</feature>
<keyword evidence="3" id="KW-1185">Reference proteome</keyword>
<name>A0A9K3GJV5_9EUKA</name>
<evidence type="ECO:0000313" key="3">
    <source>
        <dbReference type="Proteomes" id="UP000265618"/>
    </source>
</evidence>
<gene>
    <name evidence="2" type="ORF">KIPB_006592</name>
</gene>
<reference evidence="2 3" key="1">
    <citation type="journal article" date="2018" name="PLoS ONE">
        <title>The draft genome of Kipferlia bialata reveals reductive genome evolution in fornicate parasites.</title>
        <authorList>
            <person name="Tanifuji G."/>
            <person name="Takabayashi S."/>
            <person name="Kume K."/>
            <person name="Takagi M."/>
            <person name="Nakayama T."/>
            <person name="Kamikawa R."/>
            <person name="Inagaki Y."/>
            <person name="Hashimoto T."/>
        </authorList>
    </citation>
    <scope>NUCLEOTIDE SEQUENCE [LARGE SCALE GENOMIC DNA]</scope>
    <source>
        <strain evidence="2">NY0173</strain>
    </source>
</reference>
<feature type="region of interest" description="Disordered" evidence="1">
    <location>
        <begin position="39"/>
        <end position="82"/>
    </location>
</feature>
<protein>
    <submittedName>
        <fullName evidence="2">Uncharacterized protein</fullName>
    </submittedName>
</protein>
<dbReference type="EMBL" id="BDIP01001716">
    <property type="protein sequence ID" value="GIQ84990.1"/>
    <property type="molecule type" value="Genomic_DNA"/>
</dbReference>
<dbReference type="AlphaFoldDB" id="A0A9K3GJV5"/>
<accession>A0A9K3GJV5</accession>
<dbReference type="Proteomes" id="UP000265618">
    <property type="component" value="Unassembled WGS sequence"/>
</dbReference>
<organism evidence="2 3">
    <name type="scientific">Kipferlia bialata</name>
    <dbReference type="NCBI Taxonomy" id="797122"/>
    <lineage>
        <taxon>Eukaryota</taxon>
        <taxon>Metamonada</taxon>
        <taxon>Carpediemonas-like organisms</taxon>
        <taxon>Kipferlia</taxon>
    </lineage>
</organism>
<sequence>VLSEVTAIMGSATVDIHSLSTLGRRAPSLAETLHAKNIPTAIKGDKAGRGKEREREREVRRFPLSAPPETQGGDEADKDKPGQTRLFKAFSRSVSHNITRLRHTVIDQAEDRVERAKVFNRYTQLLIELAGYVEAVSVDMEAEKERNPVSATAYDAAMRVLQGRAPVGVD</sequence>
<comment type="caution">
    <text evidence="2">The sequence shown here is derived from an EMBL/GenBank/DDBJ whole genome shotgun (WGS) entry which is preliminary data.</text>
</comment>
<feature type="compositionally biased region" description="Basic and acidic residues" evidence="1">
    <location>
        <begin position="43"/>
        <end position="61"/>
    </location>
</feature>
<evidence type="ECO:0000256" key="1">
    <source>
        <dbReference type="SAM" id="MobiDB-lite"/>
    </source>
</evidence>
<proteinExistence type="predicted"/>